<proteinExistence type="predicted"/>
<dbReference type="SUPFAM" id="SSF56672">
    <property type="entry name" value="DNA/RNA polymerases"/>
    <property type="match status" value="1"/>
</dbReference>
<accession>A0ABM3JHR8</accession>
<dbReference type="RefSeq" id="XP_049308765.1">
    <property type="nucleotide sequence ID" value="XM_049452808.1"/>
</dbReference>
<evidence type="ECO:0000313" key="3">
    <source>
        <dbReference type="RefSeq" id="XP_049308765.1"/>
    </source>
</evidence>
<dbReference type="InterPro" id="IPR008042">
    <property type="entry name" value="Retrotrans_Pao"/>
</dbReference>
<reference evidence="2" key="1">
    <citation type="submission" date="2025-05" db="UniProtKB">
        <authorList>
            <consortium name="RefSeq"/>
        </authorList>
    </citation>
    <scope>NUCLEOTIDE SEQUENCE [LARGE SCALE GENOMIC DNA]</scope>
</reference>
<dbReference type="Gene3D" id="3.30.420.10">
    <property type="entry name" value="Ribonuclease H-like superfamily/Ribonuclease H"/>
    <property type="match status" value="1"/>
</dbReference>
<gene>
    <name evidence="3" type="primary">LOC125777677</name>
</gene>
<feature type="domain" description="Integrase catalytic" evidence="1">
    <location>
        <begin position="1539"/>
        <end position="1723"/>
    </location>
</feature>
<dbReference type="InterPro" id="IPR040676">
    <property type="entry name" value="DUF5641"/>
</dbReference>
<dbReference type="InterPro" id="IPR001584">
    <property type="entry name" value="Integrase_cat-core"/>
</dbReference>
<dbReference type="Gene3D" id="3.30.70.270">
    <property type="match status" value="1"/>
</dbReference>
<dbReference type="PANTHER" id="PTHR47331">
    <property type="entry name" value="PHD-TYPE DOMAIN-CONTAINING PROTEIN"/>
    <property type="match status" value="1"/>
</dbReference>
<sequence length="1859" mass="210845">MPDLRNLDGAVIDDSVIPFTGAHTNYVEAPLNVDNAITGTQSSIQSSMSNINTTQINFSPIFSTNVAATTTITSAQYSSHGLYRISSHSLLPFGFGGVDMAMNQPTAYAGLPKEHNHVGLYNKLPPVVGGPQMNSTFAHSSACVFGQSQHVPMSSVYTSTYGGSVFQNAQLPCVTSLGNGDGCSAAAQYNPFSPARNYFGQPQGGFAPVNDSTWRQVQNSSDVSLNPSHIASRQAISKDLPPFSGRPEEWPLFITNYEQSTVRCGFSEQENLIRLQKSLRGAALEAVRGKLMMPSTVHLAIETLRMLFGRPDVIHNTLQRKLRQIPAVRTDRLNTLIDLALGVQNYRATMQALGLNDYLNDPMLINELLSKLPGDMKLDWGRRRMTISRVDVVAFDEWLFALASCASQVTPLNETNGNAAEEKVLGKSNRQRVFVHDEIPKELSPTKTRNEETKHSIACSLCGKEHNLADCPNFLAKSRNERWQLIKDKRLCIRCFKSHMVRRCTSKQVCGVDGCRMVHNPLLHSQNAAAKTSRVNTILVHQRKFRRAIFRYIPVILYGPKATVEIFALIDEGASCTLMDSKLAEQLGLDGPGEDLCLRWTGDITQQEVNSKVLNCEISAREKNSRRYRMHNIRTITDLELPQQTLNADTLNEHKHLKSLPILPYTDCKARLLIGLDNTAKLCVPVEVSQAEGDDLIAARCKIGWSVYGQDKSAYQPDENLLHVCTCTKYDQLDNLMKAYFSIDSVGINPVLKPLRSRADERAYHIMEKTVLYDASVKKWETGLLWKYDHIDLPDSYRMAYNRLQCLEKKMEKSPDLKQYLVGKLNDYLEKGYIRKLKVEEISKGGKSWFIPIFTIENVIKNKLRIVWDAAAKVSGTSLNDVLLKGPDLLRSLVGVLLRFRERPVAICGDIREMFHQIRVRAEDQVAQQFLWRNGDSSRHPDVFAMTVMTFGASCSPSLANYIKDKNALRFQKTLPNAVATIVENTFVDDWLHSMDDEEEMIRLATDVRFIHCEGGFEMRNWLSNSKRVLQALSSKHEPANKCFIEPGSELQKVLGMWWLPTSDELTFVHRFKPDIFNESTFPTKRQMLRVMMTIFDPLGLLGFIVIKAKMILQDVWRSGVTWDEPVHDKERSAWWQWLRKLRCIDKIRIPRCYTFANRSSDNQLHIFVDASISAYAAVAFLRSSMGDKVHCCLVASKTRVAPLKPLSVPRLELMAAILGLRLAKFIRKELSIQINRRIFWCDSKDVLYWIRSDARKFNQFVAVRIGEILEDSQINEWRWVPTKDNVADDGTKWYNNMELNSSGRWLTGPEFLSLSETLWPTSEFKEPQAVAETIQHVTIDSSKDIGDTQPDPTRFSKWEKLRAVQMCVLRFLRLTMKNTARNPVTQTIISDSTCTSAELLLFRKCQEECYGAEFDQIKKGAVSRKSSIYKFSAFIDKLGLLRVKGRIEEARGVTTDLKQPIILPRNNIVTHLVTDFYHRKFHHHHNEIVVNEMRQRFCINGLRALVRMISKVCQQCRNRRATPNPPEMGKLPPERLASFTDPFAYTGEVYFGPFDVTIGRRHEKRWGVVFTCMTIRAVHIEISSSLSTDSFLLVLKLFISRRGVPRRIFSDNGTNFRGASRILADEIEKISSGTLIEKYPEIEWTFIPPASPHMGGVWERMVRSIKSVLMDILSKEGLREEVLRATLADVENIINMRPLTYVPLESYDSEALTPNHFLLGNSSGIREKGDCDVTNPSLLNKKFRTSGELADRFWKRWIREYLPGLTRRAKWFEKTPEPIAPKDVVIIVDENMKRNTWTKGIVMDVIKGSDGQIRSAVIKTSNGLITRPVVKLARLDLKVNPTSEHGDHGGGNVSAQQP</sequence>
<dbReference type="PROSITE" id="PS50994">
    <property type="entry name" value="INTEGRASE"/>
    <property type="match status" value="1"/>
</dbReference>
<dbReference type="Proteomes" id="UP001652620">
    <property type="component" value="Chromosome 1"/>
</dbReference>
<dbReference type="Pfam" id="PF05380">
    <property type="entry name" value="Peptidase_A17"/>
    <property type="match status" value="1"/>
</dbReference>
<evidence type="ECO:0000313" key="2">
    <source>
        <dbReference type="Proteomes" id="UP001652620"/>
    </source>
</evidence>
<dbReference type="Pfam" id="PF18701">
    <property type="entry name" value="DUF5641"/>
    <property type="match status" value="1"/>
</dbReference>
<reference evidence="3" key="2">
    <citation type="submission" date="2025-08" db="UniProtKB">
        <authorList>
            <consortium name="RefSeq"/>
        </authorList>
    </citation>
    <scope>IDENTIFICATION</scope>
    <source>
        <tissue evidence="3">Adult</tissue>
    </source>
</reference>
<dbReference type="InterPro" id="IPR005312">
    <property type="entry name" value="DUF1759"/>
</dbReference>
<dbReference type="InterPro" id="IPR043128">
    <property type="entry name" value="Rev_trsase/Diguanyl_cyclase"/>
</dbReference>
<dbReference type="Gene3D" id="3.10.10.10">
    <property type="entry name" value="HIV Type 1 Reverse Transcriptase, subunit A, domain 1"/>
    <property type="match status" value="1"/>
</dbReference>
<dbReference type="InterPro" id="IPR036397">
    <property type="entry name" value="RNaseH_sf"/>
</dbReference>
<dbReference type="Pfam" id="PF03564">
    <property type="entry name" value="DUF1759"/>
    <property type="match status" value="1"/>
</dbReference>
<name>A0ABM3JHR8_BACDO</name>
<organism evidence="2 3">
    <name type="scientific">Bactrocera dorsalis</name>
    <name type="common">Oriental fruit fly</name>
    <name type="synonym">Dacus dorsalis</name>
    <dbReference type="NCBI Taxonomy" id="27457"/>
    <lineage>
        <taxon>Eukaryota</taxon>
        <taxon>Metazoa</taxon>
        <taxon>Ecdysozoa</taxon>
        <taxon>Arthropoda</taxon>
        <taxon>Hexapoda</taxon>
        <taxon>Insecta</taxon>
        <taxon>Pterygota</taxon>
        <taxon>Neoptera</taxon>
        <taxon>Endopterygota</taxon>
        <taxon>Diptera</taxon>
        <taxon>Brachycera</taxon>
        <taxon>Muscomorpha</taxon>
        <taxon>Tephritoidea</taxon>
        <taxon>Tephritidae</taxon>
        <taxon>Bactrocera</taxon>
        <taxon>Bactrocera</taxon>
    </lineage>
</organism>
<dbReference type="GeneID" id="125777677"/>
<keyword evidence="2" id="KW-1185">Reference proteome</keyword>
<dbReference type="InterPro" id="IPR043502">
    <property type="entry name" value="DNA/RNA_pol_sf"/>
</dbReference>
<dbReference type="CDD" id="cd01644">
    <property type="entry name" value="RT_pepA17"/>
    <property type="match status" value="1"/>
</dbReference>
<evidence type="ECO:0000259" key="1">
    <source>
        <dbReference type="PROSITE" id="PS50994"/>
    </source>
</evidence>
<protein>
    <submittedName>
        <fullName evidence="3">Uncharacterized protein LOC125777677</fullName>
    </submittedName>
</protein>
<dbReference type="SUPFAM" id="SSF53098">
    <property type="entry name" value="Ribonuclease H-like"/>
    <property type="match status" value="1"/>
</dbReference>
<dbReference type="InterPro" id="IPR012337">
    <property type="entry name" value="RNaseH-like_sf"/>
</dbReference>
<dbReference type="PANTHER" id="PTHR47331:SF1">
    <property type="entry name" value="GAG-LIKE PROTEIN"/>
    <property type="match status" value="1"/>
</dbReference>